<organism evidence="4 5">
    <name type="scientific">Quercus suber</name>
    <name type="common">Cork oak</name>
    <dbReference type="NCBI Taxonomy" id="58331"/>
    <lineage>
        <taxon>Eukaryota</taxon>
        <taxon>Viridiplantae</taxon>
        <taxon>Streptophyta</taxon>
        <taxon>Embryophyta</taxon>
        <taxon>Tracheophyta</taxon>
        <taxon>Spermatophyta</taxon>
        <taxon>Magnoliopsida</taxon>
        <taxon>eudicotyledons</taxon>
        <taxon>Gunneridae</taxon>
        <taxon>Pentapetalae</taxon>
        <taxon>rosids</taxon>
        <taxon>fabids</taxon>
        <taxon>Fagales</taxon>
        <taxon>Fagaceae</taxon>
        <taxon>Quercus</taxon>
    </lineage>
</organism>
<dbReference type="PANTHER" id="PTHR23024:SF514">
    <property type="entry name" value="ALPHA_BETA HYDROLASE FOLD-3 DOMAIN-CONTAINING PROTEIN"/>
    <property type="match status" value="1"/>
</dbReference>
<dbReference type="InterPro" id="IPR029058">
    <property type="entry name" value="AB_hydrolase_fold"/>
</dbReference>
<dbReference type="InterPro" id="IPR002168">
    <property type="entry name" value="Lipase_GDXG_HIS_AS"/>
</dbReference>
<feature type="domain" description="Alpha/beta hydrolase fold-3" evidence="3">
    <location>
        <begin position="495"/>
        <end position="698"/>
    </location>
</feature>
<dbReference type="EMBL" id="PKMF04000076">
    <property type="protein sequence ID" value="KAK7852363.1"/>
    <property type="molecule type" value="Genomic_DNA"/>
</dbReference>
<feature type="domain" description="Alpha/beta hydrolase fold-3" evidence="3">
    <location>
        <begin position="293"/>
        <end position="409"/>
    </location>
</feature>
<keyword evidence="2" id="KW-0378">Hydrolase</keyword>
<sequence length="728" mass="80851">MESSSNSEIAHEFFPFFKVYKDGRVEKFMASEHVPPSDDPHMAVRSKDVVVSPEPAVSARVFMPQISDPSKKLPILVYMHSGGFSIGSAFHPGYHKYVSALVAKANIIAVSVDYRLAPEHPIPACYDDSWAALKWVASHVNGDGPDPWLNNHADFERVFLAGDSAGANISHNVAVRVGLTSLPGVKLIGVALVHPYFGGTEDDKMWLYMCPENKGLEDPRLKPAIEDLARLGCERLLVFVAEKDHLRERGTCYYEDLKKSGWKGTVEIVEHEGESHVFHLMKPKCDNAVDLMESAGANISHNVAVRVGLTSLPGVKLIGVALVHPYFGGTEDDKMWLYMCPENKGLEDPRLKPAIEDLARLGCERLLVFVAEKDHLRERGTCYYEDLKKSGWKGTVEIVEHEGESHVFHLMKPKCDNAVDLMESDPEITHSFRFFHVYKDGRVVLHFPTFEKVPPSDDPISGVRSNDVVISSEPAISVRIFLPESVNPTQKLPLVFYVHGGGFCMQSPFSTTYHNFVTTLVNEANVIAVSVDYGLFPTRPVPACYEDSWAALQWVASHSNGKGPQSWLNNHADFQRVFIGGDSAGGNISHTLAARVGSIGLPGTKVVGVVLVHPYFGGTDDDKMWLYMCPTNGGLDDPRLKPVTGDLARLGCERVLIFVAERDHLMVVGKNYYEELKKSGWGGSVEIVENLGEEHCFHLFNLKYEKAKDLINKFVAFIKQFGNFKIKA</sequence>
<dbReference type="PANTHER" id="PTHR23024">
    <property type="entry name" value="ARYLACETAMIDE DEACETYLASE"/>
    <property type="match status" value="1"/>
</dbReference>
<evidence type="ECO:0000313" key="4">
    <source>
        <dbReference type="EMBL" id="KAK7852363.1"/>
    </source>
</evidence>
<dbReference type="Proteomes" id="UP000237347">
    <property type="component" value="Unassembled WGS sequence"/>
</dbReference>
<evidence type="ECO:0000256" key="1">
    <source>
        <dbReference type="ARBA" id="ARBA00010515"/>
    </source>
</evidence>
<comment type="caution">
    <text evidence="4">The sequence shown here is derived from an EMBL/GenBank/DDBJ whole genome shotgun (WGS) entry which is preliminary data.</text>
</comment>
<reference evidence="4 5" key="1">
    <citation type="journal article" date="2018" name="Sci. Data">
        <title>The draft genome sequence of cork oak.</title>
        <authorList>
            <person name="Ramos A.M."/>
            <person name="Usie A."/>
            <person name="Barbosa P."/>
            <person name="Barros P.M."/>
            <person name="Capote T."/>
            <person name="Chaves I."/>
            <person name="Simoes F."/>
            <person name="Abreu I."/>
            <person name="Carrasquinho I."/>
            <person name="Faro C."/>
            <person name="Guimaraes J.B."/>
            <person name="Mendonca D."/>
            <person name="Nobrega F."/>
            <person name="Rodrigues L."/>
            <person name="Saibo N.J.M."/>
            <person name="Varela M.C."/>
            <person name="Egas C."/>
            <person name="Matos J."/>
            <person name="Miguel C.M."/>
            <person name="Oliveira M.M."/>
            <person name="Ricardo C.P."/>
            <person name="Goncalves S."/>
        </authorList>
    </citation>
    <scope>NUCLEOTIDE SEQUENCE [LARGE SCALE GENOMIC DNA]</scope>
    <source>
        <strain evidence="5">cv. HL8</strain>
    </source>
</reference>
<proteinExistence type="inferred from homology"/>
<gene>
    <name evidence="4" type="primary">HIDM_10</name>
    <name evidence="4" type="ORF">CFP56_039146</name>
</gene>
<dbReference type="AlphaFoldDB" id="A0AAW0LL20"/>
<dbReference type="InterPro" id="IPR050466">
    <property type="entry name" value="Carboxylest/Gibb_receptor"/>
</dbReference>
<evidence type="ECO:0000313" key="5">
    <source>
        <dbReference type="Proteomes" id="UP000237347"/>
    </source>
</evidence>
<protein>
    <submittedName>
        <fullName evidence="4">2-hydroxyisoflavanone dehydratase</fullName>
    </submittedName>
</protein>
<evidence type="ECO:0000256" key="2">
    <source>
        <dbReference type="ARBA" id="ARBA00022801"/>
    </source>
</evidence>
<dbReference type="Pfam" id="PF07859">
    <property type="entry name" value="Abhydrolase_3"/>
    <property type="match status" value="3"/>
</dbReference>
<dbReference type="Gene3D" id="3.40.50.1820">
    <property type="entry name" value="alpha/beta hydrolase"/>
    <property type="match status" value="3"/>
</dbReference>
<accession>A0AAW0LL20</accession>
<evidence type="ECO:0000259" key="3">
    <source>
        <dbReference type="Pfam" id="PF07859"/>
    </source>
</evidence>
<name>A0AAW0LL20_QUESU</name>
<dbReference type="InterPro" id="IPR013094">
    <property type="entry name" value="AB_hydrolase_3"/>
</dbReference>
<dbReference type="GO" id="GO:0016787">
    <property type="term" value="F:hydrolase activity"/>
    <property type="evidence" value="ECO:0007669"/>
    <property type="project" value="UniProtKB-KW"/>
</dbReference>
<comment type="similarity">
    <text evidence="1">Belongs to the 'GDXG' lipolytic enzyme family.</text>
</comment>
<feature type="domain" description="Alpha/beta hydrolase fold-3" evidence="3">
    <location>
        <begin position="76"/>
        <end position="279"/>
    </location>
</feature>
<keyword evidence="5" id="KW-1185">Reference proteome</keyword>
<dbReference type="PROSITE" id="PS01173">
    <property type="entry name" value="LIPASE_GDXG_HIS"/>
    <property type="match status" value="1"/>
</dbReference>
<dbReference type="SUPFAM" id="SSF53474">
    <property type="entry name" value="alpha/beta-Hydrolases"/>
    <property type="match status" value="3"/>
</dbReference>